<gene>
    <name evidence="13 15" type="primary">flhB</name>
    <name evidence="15" type="ORF">D1Z90_06615</name>
</gene>
<feature type="compositionally biased region" description="Basic and acidic residues" evidence="14">
    <location>
        <begin position="1"/>
        <end position="23"/>
    </location>
</feature>
<evidence type="ECO:0000256" key="9">
    <source>
        <dbReference type="ARBA" id="ARBA00022989"/>
    </source>
</evidence>
<evidence type="ECO:0000256" key="13">
    <source>
        <dbReference type="RuleBase" id="RU364091"/>
    </source>
</evidence>
<accession>A0A418YGP5</accession>
<reference evidence="15 16" key="2">
    <citation type="submission" date="2019-01" db="EMBL/GenBank/DDBJ databases">
        <title>Motilimonas pumilus sp. nov., isolated from the gut of sea cucumber (Apostichopus japonicus).</title>
        <authorList>
            <person name="Wang F.-Q."/>
            <person name="Ren L.-H."/>
            <person name="Lin Y.-W."/>
            <person name="Sun G.-H."/>
            <person name="Du Z.-J."/>
            <person name="Zhao J.-X."/>
            <person name="Liu X.-J."/>
            <person name="Liu L.-J."/>
        </authorList>
    </citation>
    <scope>NUCLEOTIDE SEQUENCE [LARGE SCALE GENOMIC DNA]</scope>
    <source>
        <strain evidence="15 16">PLHSC7-2</strain>
    </source>
</reference>
<feature type="transmembrane region" description="Helical" evidence="13">
    <location>
        <begin position="192"/>
        <end position="214"/>
    </location>
</feature>
<keyword evidence="7 13" id="KW-1005">Bacterial flagellum biogenesis</keyword>
<dbReference type="InterPro" id="IPR029025">
    <property type="entry name" value="T3SS_substrate_exporter_C"/>
</dbReference>
<feature type="transmembrane region" description="Helical" evidence="13">
    <location>
        <begin position="146"/>
        <end position="168"/>
    </location>
</feature>
<comment type="function">
    <text evidence="12 13">Required for formation of the rod structure in the basal body of the flagellar apparatus. Together with FliI and FliH, may constitute the export apparatus of flagellin.</text>
</comment>
<keyword evidence="15" id="KW-0282">Flagellum</keyword>
<evidence type="ECO:0000256" key="2">
    <source>
        <dbReference type="ARBA" id="ARBA00010690"/>
    </source>
</evidence>
<dbReference type="RefSeq" id="WP_119909966.1">
    <property type="nucleotide sequence ID" value="NZ_QZCH01000005.1"/>
</dbReference>
<dbReference type="PANTHER" id="PTHR30531">
    <property type="entry name" value="FLAGELLAR BIOSYNTHETIC PROTEIN FLHB"/>
    <property type="match status" value="1"/>
</dbReference>
<evidence type="ECO:0000256" key="14">
    <source>
        <dbReference type="SAM" id="MobiDB-lite"/>
    </source>
</evidence>
<keyword evidence="8 13" id="KW-0653">Protein transport</keyword>
<feature type="transmembrane region" description="Helical" evidence="13">
    <location>
        <begin position="89"/>
        <end position="114"/>
    </location>
</feature>
<evidence type="ECO:0000256" key="10">
    <source>
        <dbReference type="ARBA" id="ARBA00023136"/>
    </source>
</evidence>
<dbReference type="Gene3D" id="6.10.250.2080">
    <property type="match status" value="1"/>
</dbReference>
<protein>
    <recommendedName>
        <fullName evidence="3 13">Flagellar biosynthetic protein FlhB</fullName>
    </recommendedName>
</protein>
<evidence type="ECO:0000256" key="4">
    <source>
        <dbReference type="ARBA" id="ARBA00022448"/>
    </source>
</evidence>
<evidence type="ECO:0000256" key="5">
    <source>
        <dbReference type="ARBA" id="ARBA00022475"/>
    </source>
</evidence>
<feature type="transmembrane region" description="Helical" evidence="13">
    <location>
        <begin position="33"/>
        <end position="54"/>
    </location>
</feature>
<dbReference type="GO" id="GO:0009306">
    <property type="term" value="P:protein secretion"/>
    <property type="evidence" value="ECO:0007669"/>
    <property type="project" value="InterPro"/>
</dbReference>
<dbReference type="PRINTS" id="PR00950">
    <property type="entry name" value="TYPE3IMSPROT"/>
</dbReference>
<evidence type="ECO:0000313" key="16">
    <source>
        <dbReference type="Proteomes" id="UP000283255"/>
    </source>
</evidence>
<evidence type="ECO:0000256" key="3">
    <source>
        <dbReference type="ARBA" id="ARBA00021622"/>
    </source>
</evidence>
<evidence type="ECO:0000256" key="12">
    <source>
        <dbReference type="ARBA" id="ARBA00025078"/>
    </source>
</evidence>
<dbReference type="EMBL" id="QZCH01000005">
    <property type="protein sequence ID" value="RJG49035.1"/>
    <property type="molecule type" value="Genomic_DNA"/>
</dbReference>
<dbReference type="InterPro" id="IPR006136">
    <property type="entry name" value="FlhB"/>
</dbReference>
<dbReference type="Gene3D" id="3.40.1690.10">
    <property type="entry name" value="secretion proteins EscU"/>
    <property type="match status" value="1"/>
</dbReference>
<dbReference type="NCBIfam" id="TIGR00328">
    <property type="entry name" value="flhB"/>
    <property type="match status" value="1"/>
</dbReference>
<dbReference type="InterPro" id="IPR006135">
    <property type="entry name" value="T3SS_substrate_exporter"/>
</dbReference>
<keyword evidence="10 13" id="KW-0472">Membrane</keyword>
<dbReference type="OrthoDB" id="9807950at2"/>
<dbReference type="GO" id="GO:0005886">
    <property type="term" value="C:plasma membrane"/>
    <property type="evidence" value="ECO:0007669"/>
    <property type="project" value="UniProtKB-SubCell"/>
</dbReference>
<evidence type="ECO:0000256" key="1">
    <source>
        <dbReference type="ARBA" id="ARBA00004651"/>
    </source>
</evidence>
<dbReference type="GO" id="GO:0044780">
    <property type="term" value="P:bacterial-type flagellum assembly"/>
    <property type="evidence" value="ECO:0007669"/>
    <property type="project" value="InterPro"/>
</dbReference>
<keyword evidence="5 13" id="KW-1003">Cell membrane</keyword>
<keyword evidence="15" id="KW-0966">Cell projection</keyword>
<keyword evidence="9 13" id="KW-1133">Transmembrane helix</keyword>
<keyword evidence="6 13" id="KW-0812">Transmembrane</keyword>
<evidence type="ECO:0000313" key="15">
    <source>
        <dbReference type="EMBL" id="RJG49035.1"/>
    </source>
</evidence>
<keyword evidence="16" id="KW-1185">Reference proteome</keyword>
<feature type="region of interest" description="Disordered" evidence="14">
    <location>
        <begin position="1"/>
        <end position="28"/>
    </location>
</feature>
<organism evidence="15 16">
    <name type="scientific">Motilimonas pumila</name>
    <dbReference type="NCBI Taxonomy" id="2303987"/>
    <lineage>
        <taxon>Bacteria</taxon>
        <taxon>Pseudomonadati</taxon>
        <taxon>Pseudomonadota</taxon>
        <taxon>Gammaproteobacteria</taxon>
        <taxon>Alteromonadales</taxon>
        <taxon>Alteromonadales genera incertae sedis</taxon>
        <taxon>Motilimonas</taxon>
    </lineage>
</organism>
<keyword evidence="11 13" id="KW-1006">Bacterial flagellum protein export</keyword>
<evidence type="ECO:0000256" key="7">
    <source>
        <dbReference type="ARBA" id="ARBA00022795"/>
    </source>
</evidence>
<reference evidence="15 16" key="1">
    <citation type="submission" date="2018-09" db="EMBL/GenBank/DDBJ databases">
        <authorList>
            <person name="Wang F."/>
        </authorList>
    </citation>
    <scope>NUCLEOTIDE SEQUENCE [LARGE SCALE GENOMIC DNA]</scope>
    <source>
        <strain evidence="15 16">PLHSC7-2</strain>
    </source>
</reference>
<dbReference type="Proteomes" id="UP000283255">
    <property type="component" value="Unassembled WGS sequence"/>
</dbReference>
<dbReference type="FunFam" id="3.40.1690.10:FF:000001">
    <property type="entry name" value="Flagellar biosynthetic protein FlhB"/>
    <property type="match status" value="1"/>
</dbReference>
<sequence length="376" mass="41900">MAESDGQEKTEDPTGKKLSDARKKGQVPRSKELGTAALLIMASSSLLFLGGYLADAFIVMMTDLFTFDRDTAFDPKQMEVMFATGIAEMLLPVAGILIILFCTGIIANIVIGGLNFSTEAMMPKFSKMSPLAGFKRMFGTQGMVELLKSILKVSVIGCGVWGILHVTFEDILNLSSTPLSASAPRSLDMLTWMFILLCFTLIVIVVVDVPYQLWNHNKQLKMTKQEVKDEHKDQDGKPEVKARIRRLQMEAAQRRMMGEIPDADVVVTNPTHFSVAIKYDSSRNGAPIVVAKGVDHIALKIREIAREYEVPVMRSPQLCRAIYHTTDLDKEIPSQLFVSVAQILAYIFQLEQFRKGKGKRPVALPAEFEMPDGFKY</sequence>
<comment type="subcellular location">
    <subcellularLocation>
        <location evidence="1">Cell membrane</location>
        <topology evidence="1">Multi-pass membrane protein</topology>
    </subcellularLocation>
</comment>
<dbReference type="Pfam" id="PF01312">
    <property type="entry name" value="Bac_export_2"/>
    <property type="match status" value="1"/>
</dbReference>
<proteinExistence type="inferred from homology"/>
<dbReference type="PANTHER" id="PTHR30531:SF12">
    <property type="entry name" value="FLAGELLAR BIOSYNTHETIC PROTEIN FLHB"/>
    <property type="match status" value="1"/>
</dbReference>
<keyword evidence="15" id="KW-0969">Cilium</keyword>
<evidence type="ECO:0000256" key="11">
    <source>
        <dbReference type="ARBA" id="ARBA00023225"/>
    </source>
</evidence>
<evidence type="ECO:0000256" key="8">
    <source>
        <dbReference type="ARBA" id="ARBA00022927"/>
    </source>
</evidence>
<dbReference type="SUPFAM" id="SSF160544">
    <property type="entry name" value="EscU C-terminal domain-like"/>
    <property type="match status" value="1"/>
</dbReference>
<keyword evidence="4 13" id="KW-0813">Transport</keyword>
<name>A0A418YGP5_9GAMM</name>
<dbReference type="AlphaFoldDB" id="A0A418YGP5"/>
<evidence type="ECO:0000256" key="6">
    <source>
        <dbReference type="ARBA" id="ARBA00022692"/>
    </source>
</evidence>
<comment type="similarity">
    <text evidence="2 13">Belongs to the type III secretion exporter family.</text>
</comment>
<comment type="caution">
    <text evidence="15">The sequence shown here is derived from an EMBL/GenBank/DDBJ whole genome shotgun (WGS) entry which is preliminary data.</text>
</comment>